<proteinExistence type="inferred from homology"/>
<comment type="cofactor">
    <cofactor evidence="1">
        <name>heme</name>
        <dbReference type="ChEBI" id="CHEBI:30413"/>
    </cofactor>
</comment>
<dbReference type="InterPro" id="IPR001128">
    <property type="entry name" value="Cyt_P450"/>
</dbReference>
<evidence type="ECO:0000256" key="6">
    <source>
        <dbReference type="ARBA" id="ARBA00023033"/>
    </source>
</evidence>
<evidence type="ECO:0000256" key="4">
    <source>
        <dbReference type="ARBA" id="ARBA00023002"/>
    </source>
</evidence>
<sequence length="220" mass="24807">MYPDVTVRLREEIMACVGPANAPTYKNIKPTKYLGAVINGPLIYELTICNASSHRETIKATTWPSPNSAEKPIYIPAGVKVPYSMMIMQRRKDLWGPDANEFDPDRFLDERVHKYLVANLLQFLLSNAGPRICLGQQSFVIIRLLQNFSLVSLAPDAGPPHAFVPAEWEGKAGRKGVEQFRPRSHLTMYTLVSKICSGDMRLRIQHDIIQGGLWVKMKEV</sequence>
<comment type="similarity">
    <text evidence="2">Belongs to the cytochrome P450 family.</text>
</comment>
<keyword evidence="4" id="KW-0560">Oxidoreductase</keyword>
<dbReference type="GO" id="GO:0016705">
    <property type="term" value="F:oxidoreductase activity, acting on paired donors, with incorporation or reduction of molecular oxygen"/>
    <property type="evidence" value="ECO:0007669"/>
    <property type="project" value="InterPro"/>
</dbReference>
<gene>
    <name evidence="7" type="ORF">B0H17DRAFT_1002761</name>
</gene>
<dbReference type="PANTHER" id="PTHR24287:SF5">
    <property type="entry name" value="P450, PUTATIVE (EUROFUNG)-RELATED"/>
    <property type="match status" value="1"/>
</dbReference>
<dbReference type="Gene3D" id="1.10.630.10">
    <property type="entry name" value="Cytochrome P450"/>
    <property type="match status" value="1"/>
</dbReference>
<keyword evidence="8" id="KW-1185">Reference proteome</keyword>
<evidence type="ECO:0000256" key="5">
    <source>
        <dbReference type="ARBA" id="ARBA00023004"/>
    </source>
</evidence>
<dbReference type="AlphaFoldDB" id="A0AAD7GTD6"/>
<comment type="caution">
    <text evidence="7">The sequence shown here is derived from an EMBL/GenBank/DDBJ whole genome shotgun (WGS) entry which is preliminary data.</text>
</comment>
<keyword evidence="5" id="KW-0408">Iron</keyword>
<dbReference type="InterPro" id="IPR036396">
    <property type="entry name" value="Cyt_P450_sf"/>
</dbReference>
<name>A0AAD7GTD6_MYCRO</name>
<keyword evidence="3" id="KW-0479">Metal-binding</keyword>
<dbReference type="GO" id="GO:0020037">
    <property type="term" value="F:heme binding"/>
    <property type="evidence" value="ECO:0007669"/>
    <property type="project" value="InterPro"/>
</dbReference>
<evidence type="ECO:0000256" key="2">
    <source>
        <dbReference type="ARBA" id="ARBA00010617"/>
    </source>
</evidence>
<dbReference type="SUPFAM" id="SSF48264">
    <property type="entry name" value="Cytochrome P450"/>
    <property type="match status" value="1"/>
</dbReference>
<evidence type="ECO:0000313" key="7">
    <source>
        <dbReference type="EMBL" id="KAJ7704872.1"/>
    </source>
</evidence>
<evidence type="ECO:0000256" key="3">
    <source>
        <dbReference type="ARBA" id="ARBA00022723"/>
    </source>
</evidence>
<dbReference type="GO" id="GO:0004497">
    <property type="term" value="F:monooxygenase activity"/>
    <property type="evidence" value="ECO:0007669"/>
    <property type="project" value="UniProtKB-KW"/>
</dbReference>
<evidence type="ECO:0000313" key="8">
    <source>
        <dbReference type="Proteomes" id="UP001221757"/>
    </source>
</evidence>
<accession>A0AAD7GTD6</accession>
<dbReference type="Pfam" id="PF00067">
    <property type="entry name" value="p450"/>
    <property type="match status" value="1"/>
</dbReference>
<dbReference type="PANTHER" id="PTHR24287">
    <property type="entry name" value="P450, PUTATIVE (EUROFUNG)-RELATED"/>
    <property type="match status" value="1"/>
</dbReference>
<dbReference type="Proteomes" id="UP001221757">
    <property type="component" value="Unassembled WGS sequence"/>
</dbReference>
<protein>
    <submittedName>
        <fullName evidence="7">Cytochrome P450</fullName>
    </submittedName>
</protein>
<keyword evidence="6" id="KW-0503">Monooxygenase</keyword>
<dbReference type="GO" id="GO:0005506">
    <property type="term" value="F:iron ion binding"/>
    <property type="evidence" value="ECO:0007669"/>
    <property type="project" value="InterPro"/>
</dbReference>
<dbReference type="InterPro" id="IPR047146">
    <property type="entry name" value="Cyt_P450_E_CYP52_fungi"/>
</dbReference>
<reference evidence="7" key="1">
    <citation type="submission" date="2023-03" db="EMBL/GenBank/DDBJ databases">
        <title>Massive genome expansion in bonnet fungi (Mycena s.s.) driven by repeated elements and novel gene families across ecological guilds.</title>
        <authorList>
            <consortium name="Lawrence Berkeley National Laboratory"/>
            <person name="Harder C.B."/>
            <person name="Miyauchi S."/>
            <person name="Viragh M."/>
            <person name="Kuo A."/>
            <person name="Thoen E."/>
            <person name="Andreopoulos B."/>
            <person name="Lu D."/>
            <person name="Skrede I."/>
            <person name="Drula E."/>
            <person name="Henrissat B."/>
            <person name="Morin E."/>
            <person name="Kohler A."/>
            <person name="Barry K."/>
            <person name="LaButti K."/>
            <person name="Morin E."/>
            <person name="Salamov A."/>
            <person name="Lipzen A."/>
            <person name="Mereny Z."/>
            <person name="Hegedus B."/>
            <person name="Baldrian P."/>
            <person name="Stursova M."/>
            <person name="Weitz H."/>
            <person name="Taylor A."/>
            <person name="Grigoriev I.V."/>
            <person name="Nagy L.G."/>
            <person name="Martin F."/>
            <person name="Kauserud H."/>
        </authorList>
    </citation>
    <scope>NUCLEOTIDE SEQUENCE</scope>
    <source>
        <strain evidence="7">CBHHK067</strain>
    </source>
</reference>
<organism evidence="7 8">
    <name type="scientific">Mycena rosella</name>
    <name type="common">Pink bonnet</name>
    <name type="synonym">Agaricus rosellus</name>
    <dbReference type="NCBI Taxonomy" id="1033263"/>
    <lineage>
        <taxon>Eukaryota</taxon>
        <taxon>Fungi</taxon>
        <taxon>Dikarya</taxon>
        <taxon>Basidiomycota</taxon>
        <taxon>Agaricomycotina</taxon>
        <taxon>Agaricomycetes</taxon>
        <taxon>Agaricomycetidae</taxon>
        <taxon>Agaricales</taxon>
        <taxon>Marasmiineae</taxon>
        <taxon>Mycenaceae</taxon>
        <taxon>Mycena</taxon>
    </lineage>
</organism>
<evidence type="ECO:0000256" key="1">
    <source>
        <dbReference type="ARBA" id="ARBA00001971"/>
    </source>
</evidence>
<dbReference type="EMBL" id="JARKIE010000009">
    <property type="protein sequence ID" value="KAJ7704872.1"/>
    <property type="molecule type" value="Genomic_DNA"/>
</dbReference>